<reference evidence="1 2" key="1">
    <citation type="submission" date="2018-01" db="EMBL/GenBank/DDBJ databases">
        <title>Whole genome sequencing of Histamine producing bacteria.</title>
        <authorList>
            <person name="Butler K."/>
        </authorList>
    </citation>
    <scope>NUCLEOTIDE SEQUENCE [LARGE SCALE GENOMIC DNA]</scope>
    <source>
        <strain evidence="1 2">FS-7.2</strain>
    </source>
</reference>
<organism evidence="1 2">
    <name type="scientific">Photobacterium kishitanii</name>
    <dbReference type="NCBI Taxonomy" id="318456"/>
    <lineage>
        <taxon>Bacteria</taxon>
        <taxon>Pseudomonadati</taxon>
        <taxon>Pseudomonadota</taxon>
        <taxon>Gammaproteobacteria</taxon>
        <taxon>Vibrionales</taxon>
        <taxon>Vibrionaceae</taxon>
        <taxon>Photobacterium</taxon>
    </lineage>
</organism>
<protein>
    <submittedName>
        <fullName evidence="1">Uncharacterized protein</fullName>
    </submittedName>
</protein>
<accession>A0A2T3KLX9</accession>
<evidence type="ECO:0000313" key="2">
    <source>
        <dbReference type="Proteomes" id="UP000241426"/>
    </source>
</evidence>
<dbReference type="AlphaFoldDB" id="A0A2T3KLX9"/>
<gene>
    <name evidence="1" type="ORF">C9J27_06065</name>
</gene>
<evidence type="ECO:0000313" key="1">
    <source>
        <dbReference type="EMBL" id="PSV00704.1"/>
    </source>
</evidence>
<dbReference type="RefSeq" id="WP_107289334.1">
    <property type="nucleotide sequence ID" value="NZ_PYNF01000003.1"/>
</dbReference>
<dbReference type="EMBL" id="PYNF01000003">
    <property type="protein sequence ID" value="PSV00704.1"/>
    <property type="molecule type" value="Genomic_DNA"/>
</dbReference>
<dbReference type="Proteomes" id="UP000241426">
    <property type="component" value="Unassembled WGS sequence"/>
</dbReference>
<name>A0A2T3KLX9_9GAMM</name>
<sequence>MNETDFFCITLKQLGITADKKEIKKLLDSGIFLANQDLAEKKIFLKWCGKNRVSPAHLYLEMFSSFSENAPVHIGRNLNTILSSRENLSAFNASSLTHQLLALCKAIVLTESTEDDMSIGKCALLLQKVIDSQSKISHGELLNALEEYFSKDSRVKNRHRVYSSCAKVLTSGAHKNGTLILTPDLCRSLKDAGVKDCLCIEDSVYDGELKPKLLLELKSYAKELNVIVNTDRRLFVDALILLFGEYTPNGETIAEGLGTCISTELNETLFNMYTHAKESKHPFFKLDTLVFSQKTKSSASAKLSQSIYSAIDKGHLYFVSKIEDQFSNSDIAIEEDISHFNIVNHNDRQMIKINKNKLKQGVALAKERISKPHYSQLEIQFQPFETDGWYEDYLAEDFSKPILLSNYNVAWKSDELVLYRAQTGLRSEYFPEVTIVNSDYATGLVMLCHAGCHKEVVAEIPYIQSRLRGMVTNRCIFIATLYSMLHVRENSIGLTQTDHILDTLKYFMSQPIDQLDDMDDIDFFGLSHLKNATSELLLSLREKGLTDNEYIVKTIAHKLSISLSAVENSSQTTTLNPDDDLYDVTYMVNCMKEDIEATKINNIKLLLSQYEQGEIYPACSIFFTPLKTIYNDGACRSMAIFSMTEELNTFYASLIGKNRKNHSQFSPMVLDAIQGCYRIEKDQSYYSYNDIETETETETISSHKKVSRNILSRYSRMRMIDTILATSRTAAYLDRILEDVDDANIMLSQDFINNADGGYLHYDNTMIIFGELEHISAISGVLTKKPDTNKIILIKYNAEEKRLDTLTLSGESLATRIRTIIAIHG</sequence>
<proteinExistence type="predicted"/>
<comment type="caution">
    <text evidence="1">The sequence shown here is derived from an EMBL/GenBank/DDBJ whole genome shotgun (WGS) entry which is preliminary data.</text>
</comment>